<dbReference type="EMBL" id="SDKM01000001">
    <property type="protein sequence ID" value="RYP89055.1"/>
    <property type="molecule type" value="Genomic_DNA"/>
</dbReference>
<dbReference type="AlphaFoldDB" id="A0A4Q4ZM95"/>
<dbReference type="InterPro" id="IPR006015">
    <property type="entry name" value="Universal_stress_UspA"/>
</dbReference>
<dbReference type="Proteomes" id="UP000295198">
    <property type="component" value="Unassembled WGS sequence"/>
</dbReference>
<protein>
    <submittedName>
        <fullName evidence="4">Universal stress protein</fullName>
    </submittedName>
</protein>
<comment type="caution">
    <text evidence="4">The sequence shown here is derived from an EMBL/GenBank/DDBJ whole genome shotgun (WGS) entry which is preliminary data.</text>
</comment>
<dbReference type="Gene3D" id="3.40.50.620">
    <property type="entry name" value="HUPs"/>
    <property type="match status" value="1"/>
</dbReference>
<evidence type="ECO:0000256" key="2">
    <source>
        <dbReference type="SAM" id="MobiDB-lite"/>
    </source>
</evidence>
<organism evidence="4 5">
    <name type="scientific">Nocardioides guangzhouensis</name>
    <dbReference type="NCBI Taxonomy" id="2497878"/>
    <lineage>
        <taxon>Bacteria</taxon>
        <taxon>Bacillati</taxon>
        <taxon>Actinomycetota</taxon>
        <taxon>Actinomycetes</taxon>
        <taxon>Propionibacteriales</taxon>
        <taxon>Nocardioidaceae</taxon>
        <taxon>Nocardioides</taxon>
    </lineage>
</organism>
<feature type="region of interest" description="Disordered" evidence="2">
    <location>
        <begin position="191"/>
        <end position="215"/>
    </location>
</feature>
<evidence type="ECO:0000256" key="1">
    <source>
        <dbReference type="ARBA" id="ARBA00008791"/>
    </source>
</evidence>
<gene>
    <name evidence="4" type="ORF">EKO23_01105</name>
</gene>
<dbReference type="SUPFAM" id="SSF52402">
    <property type="entry name" value="Adenine nucleotide alpha hydrolases-like"/>
    <property type="match status" value="1"/>
</dbReference>
<proteinExistence type="inferred from homology"/>
<reference evidence="4 5" key="1">
    <citation type="submission" date="2019-01" db="EMBL/GenBank/DDBJ databases">
        <title>Nocardioides guangzhouensis sp. nov., an actinobacterium isolated from soil.</title>
        <authorList>
            <person name="Fu Y."/>
            <person name="Cai Y."/>
            <person name="Lin Z."/>
            <person name="Chen P."/>
        </authorList>
    </citation>
    <scope>NUCLEOTIDE SEQUENCE [LARGE SCALE GENOMIC DNA]</scope>
    <source>
        <strain evidence="4 5">130</strain>
    </source>
</reference>
<evidence type="ECO:0000259" key="3">
    <source>
        <dbReference type="Pfam" id="PF00582"/>
    </source>
</evidence>
<dbReference type="InterPro" id="IPR006016">
    <property type="entry name" value="UspA"/>
</dbReference>
<evidence type="ECO:0000313" key="4">
    <source>
        <dbReference type="EMBL" id="RYP89055.1"/>
    </source>
</evidence>
<feature type="domain" description="UspA" evidence="3">
    <location>
        <begin position="51"/>
        <end position="183"/>
    </location>
</feature>
<name>A0A4Q4ZM95_9ACTN</name>
<keyword evidence="5" id="KW-1185">Reference proteome</keyword>
<dbReference type="OrthoDB" id="4867015at2"/>
<dbReference type="PRINTS" id="PR01438">
    <property type="entry name" value="UNVRSLSTRESS"/>
</dbReference>
<accession>A0A4Q4ZM95</accession>
<dbReference type="Pfam" id="PF00582">
    <property type="entry name" value="Usp"/>
    <property type="match status" value="1"/>
</dbReference>
<dbReference type="CDD" id="cd00293">
    <property type="entry name" value="USP-like"/>
    <property type="match status" value="1"/>
</dbReference>
<comment type="similarity">
    <text evidence="1">Belongs to the universal stress protein A family.</text>
</comment>
<sequence>MDSGTHPDRSGTMVSRVLGGLPQHWRQPLRTELASDPPGRGGEVDGGGHGRVLVPYCGGRVAQAALDVAASWALSHAADACVLYVRPCDLSRGGYYYVETVADAMAVAEAGAIRLRARGVTTCSRVVDSDRRLLSAAIVNYAACTEARVVVLGTRARGLLHATLVGSTSWQVARRADRPVILVNAGREAHRPRPARPGWPLGPGWLQQPGAPDDW</sequence>
<dbReference type="InterPro" id="IPR014729">
    <property type="entry name" value="Rossmann-like_a/b/a_fold"/>
</dbReference>
<evidence type="ECO:0000313" key="5">
    <source>
        <dbReference type="Proteomes" id="UP000295198"/>
    </source>
</evidence>